<dbReference type="EMBL" id="JAKOGI010000829">
    <property type="protein sequence ID" value="KAJ8430055.1"/>
    <property type="molecule type" value="Genomic_DNA"/>
</dbReference>
<evidence type="ECO:0000256" key="2">
    <source>
        <dbReference type="SAM" id="Phobius"/>
    </source>
</evidence>
<keyword evidence="4" id="KW-1185">Reference proteome</keyword>
<accession>A0A9Q1JS68</accession>
<protein>
    <submittedName>
        <fullName evidence="3">Uncharacterized protein</fullName>
    </submittedName>
</protein>
<dbReference type="OrthoDB" id="1738984at2759"/>
<comment type="caution">
    <text evidence="3">The sequence shown here is derived from an EMBL/GenBank/DDBJ whole genome shotgun (WGS) entry which is preliminary data.</text>
</comment>
<keyword evidence="2" id="KW-0812">Transmembrane</keyword>
<organism evidence="3 4">
    <name type="scientific">Carnegiea gigantea</name>
    <dbReference type="NCBI Taxonomy" id="171969"/>
    <lineage>
        <taxon>Eukaryota</taxon>
        <taxon>Viridiplantae</taxon>
        <taxon>Streptophyta</taxon>
        <taxon>Embryophyta</taxon>
        <taxon>Tracheophyta</taxon>
        <taxon>Spermatophyta</taxon>
        <taxon>Magnoliopsida</taxon>
        <taxon>eudicotyledons</taxon>
        <taxon>Gunneridae</taxon>
        <taxon>Pentapetalae</taxon>
        <taxon>Caryophyllales</taxon>
        <taxon>Cactineae</taxon>
        <taxon>Cactaceae</taxon>
        <taxon>Cactoideae</taxon>
        <taxon>Echinocereeae</taxon>
        <taxon>Carnegiea</taxon>
    </lineage>
</organism>
<proteinExistence type="predicted"/>
<dbReference type="AlphaFoldDB" id="A0A9Q1JS68"/>
<evidence type="ECO:0000313" key="4">
    <source>
        <dbReference type="Proteomes" id="UP001153076"/>
    </source>
</evidence>
<evidence type="ECO:0000256" key="1">
    <source>
        <dbReference type="SAM" id="MobiDB-lite"/>
    </source>
</evidence>
<keyword evidence="2" id="KW-0472">Membrane</keyword>
<dbReference type="Proteomes" id="UP001153076">
    <property type="component" value="Unassembled WGS sequence"/>
</dbReference>
<sequence length="199" mass="22559">MNTISVEMSQPQQSTPLRGIRGLTAMLYILLSGLSVFIALTSSFCLFIRSKYSRQSLSRTNSYLRSQPPYVPIHLPVGHVSDSTGQKMEIDVTFEPGETKASSIDMTLWAAVIGCFALLMLTVIVFICYLDRPDRSPPSIMPSTPRVAAPQTPERTTPAHDEHSPRTPQPFIEYVRRTIDETPYYRRDGRRRFDPQNTY</sequence>
<evidence type="ECO:0000313" key="3">
    <source>
        <dbReference type="EMBL" id="KAJ8430055.1"/>
    </source>
</evidence>
<reference evidence="3" key="1">
    <citation type="submission" date="2022-04" db="EMBL/GenBank/DDBJ databases">
        <title>Carnegiea gigantea Genome sequencing and assembly v2.</title>
        <authorList>
            <person name="Copetti D."/>
            <person name="Sanderson M.J."/>
            <person name="Burquez A."/>
            <person name="Wojciechowski M.F."/>
        </authorList>
    </citation>
    <scope>NUCLEOTIDE SEQUENCE</scope>
    <source>
        <strain evidence="3">SGP5-SGP5p</strain>
        <tissue evidence="3">Aerial part</tissue>
    </source>
</reference>
<feature type="transmembrane region" description="Helical" evidence="2">
    <location>
        <begin position="108"/>
        <end position="130"/>
    </location>
</feature>
<gene>
    <name evidence="3" type="ORF">Cgig2_011590</name>
</gene>
<keyword evidence="2" id="KW-1133">Transmembrane helix</keyword>
<name>A0A9Q1JS68_9CARY</name>
<feature type="transmembrane region" description="Helical" evidence="2">
    <location>
        <begin position="27"/>
        <end position="49"/>
    </location>
</feature>
<feature type="region of interest" description="Disordered" evidence="1">
    <location>
        <begin position="139"/>
        <end position="172"/>
    </location>
</feature>